<evidence type="ECO:0000256" key="4">
    <source>
        <dbReference type="ARBA" id="ARBA00023163"/>
    </source>
</evidence>
<dbReference type="InterPro" id="IPR013249">
    <property type="entry name" value="RNA_pol_sigma70_r4_t2"/>
</dbReference>
<dbReference type="CDD" id="cd06171">
    <property type="entry name" value="Sigma70_r4"/>
    <property type="match status" value="1"/>
</dbReference>
<dbReference type="PANTHER" id="PTHR43133:SF51">
    <property type="entry name" value="RNA POLYMERASE SIGMA FACTOR"/>
    <property type="match status" value="1"/>
</dbReference>
<dbReference type="InterPro" id="IPR039425">
    <property type="entry name" value="RNA_pol_sigma-70-like"/>
</dbReference>
<keyword evidence="2" id="KW-0805">Transcription regulation</keyword>
<feature type="domain" description="RNA polymerase sigma factor 70 region 4 type 2" evidence="6">
    <location>
        <begin position="130"/>
        <end position="181"/>
    </location>
</feature>
<dbReference type="SUPFAM" id="SSF88659">
    <property type="entry name" value="Sigma3 and sigma4 domains of RNA polymerase sigma factors"/>
    <property type="match status" value="1"/>
</dbReference>
<dbReference type="AlphaFoldDB" id="A0A2H0UHY7"/>
<dbReference type="Pfam" id="PF08281">
    <property type="entry name" value="Sigma70_r4_2"/>
    <property type="match status" value="1"/>
</dbReference>
<evidence type="ECO:0000259" key="5">
    <source>
        <dbReference type="Pfam" id="PF04542"/>
    </source>
</evidence>
<dbReference type="InterPro" id="IPR013325">
    <property type="entry name" value="RNA_pol_sigma_r2"/>
</dbReference>
<dbReference type="Gene3D" id="1.10.10.10">
    <property type="entry name" value="Winged helix-like DNA-binding domain superfamily/Winged helix DNA-binding domain"/>
    <property type="match status" value="1"/>
</dbReference>
<dbReference type="PANTHER" id="PTHR43133">
    <property type="entry name" value="RNA POLYMERASE ECF-TYPE SIGMA FACTO"/>
    <property type="match status" value="1"/>
</dbReference>
<evidence type="ECO:0000256" key="1">
    <source>
        <dbReference type="ARBA" id="ARBA00010641"/>
    </source>
</evidence>
<feature type="domain" description="RNA polymerase sigma-70 region 2" evidence="5">
    <location>
        <begin position="26"/>
        <end position="94"/>
    </location>
</feature>
<keyword evidence="3" id="KW-0731">Sigma factor</keyword>
<dbReference type="Gene3D" id="1.10.1740.10">
    <property type="match status" value="1"/>
</dbReference>
<accession>A0A2H0UHY7</accession>
<sequence>MPEYSDPTDNELVAYSLRERAFFGNLVERYEKRLERYITRLGVLDPDDRADVLQEIFIKVYRNLNSFDQSLSFSAWIYRIAHNEAISWYRKRQSRPEGYLVSEGDDIVKLIASDDEDAEGLFDKQINKKLLLRALEQLDDKYREVLILRYFEHLEYEDISDILQVPTGTVGTLVHRAKKQLKQKLEPLNI</sequence>
<dbReference type="Proteomes" id="UP000229612">
    <property type="component" value="Unassembled WGS sequence"/>
</dbReference>
<comment type="similarity">
    <text evidence="1">Belongs to the sigma-70 factor family. ECF subfamily.</text>
</comment>
<dbReference type="SUPFAM" id="SSF88946">
    <property type="entry name" value="Sigma2 domain of RNA polymerase sigma factors"/>
    <property type="match status" value="1"/>
</dbReference>
<gene>
    <name evidence="7" type="ORF">COU14_01200</name>
</gene>
<evidence type="ECO:0000256" key="2">
    <source>
        <dbReference type="ARBA" id="ARBA00023015"/>
    </source>
</evidence>
<dbReference type="EMBL" id="PFBG01000013">
    <property type="protein sequence ID" value="PIR86012.1"/>
    <property type="molecule type" value="Genomic_DNA"/>
</dbReference>
<evidence type="ECO:0000259" key="6">
    <source>
        <dbReference type="Pfam" id="PF08281"/>
    </source>
</evidence>
<dbReference type="InterPro" id="IPR013324">
    <property type="entry name" value="RNA_pol_sigma_r3/r4-like"/>
</dbReference>
<dbReference type="GO" id="GO:0006352">
    <property type="term" value="P:DNA-templated transcription initiation"/>
    <property type="evidence" value="ECO:0007669"/>
    <property type="project" value="InterPro"/>
</dbReference>
<evidence type="ECO:0000256" key="3">
    <source>
        <dbReference type="ARBA" id="ARBA00023082"/>
    </source>
</evidence>
<organism evidence="7 8">
    <name type="scientific">Candidatus Kaiserbacteria bacterium CG10_big_fil_rev_8_21_14_0_10_44_10</name>
    <dbReference type="NCBI Taxonomy" id="1974606"/>
    <lineage>
        <taxon>Bacteria</taxon>
        <taxon>Candidatus Kaiseribacteriota</taxon>
    </lineage>
</organism>
<dbReference type="GO" id="GO:0003677">
    <property type="term" value="F:DNA binding"/>
    <property type="evidence" value="ECO:0007669"/>
    <property type="project" value="InterPro"/>
</dbReference>
<dbReference type="Pfam" id="PF04542">
    <property type="entry name" value="Sigma70_r2"/>
    <property type="match status" value="1"/>
</dbReference>
<dbReference type="NCBIfam" id="TIGR02937">
    <property type="entry name" value="sigma70-ECF"/>
    <property type="match status" value="1"/>
</dbReference>
<dbReference type="InterPro" id="IPR036388">
    <property type="entry name" value="WH-like_DNA-bd_sf"/>
</dbReference>
<reference evidence="8" key="1">
    <citation type="submission" date="2017-09" db="EMBL/GenBank/DDBJ databases">
        <title>Depth-based differentiation of microbial function through sediment-hosted aquifers and enrichment of novel symbionts in the deep terrestrial subsurface.</title>
        <authorList>
            <person name="Probst A.J."/>
            <person name="Ladd B."/>
            <person name="Jarett J.K."/>
            <person name="Geller-Mcgrath D.E."/>
            <person name="Sieber C.M.K."/>
            <person name="Emerson J.B."/>
            <person name="Anantharaman K."/>
            <person name="Thomas B.C."/>
            <person name="Malmstrom R."/>
            <person name="Stieglmeier M."/>
            <person name="Klingl A."/>
            <person name="Woyke T."/>
            <person name="Ryan C.M."/>
            <person name="Banfield J.F."/>
        </authorList>
    </citation>
    <scope>NUCLEOTIDE SEQUENCE [LARGE SCALE GENOMIC DNA]</scope>
</reference>
<dbReference type="InterPro" id="IPR014284">
    <property type="entry name" value="RNA_pol_sigma-70_dom"/>
</dbReference>
<comment type="caution">
    <text evidence="7">The sequence shown here is derived from an EMBL/GenBank/DDBJ whole genome shotgun (WGS) entry which is preliminary data.</text>
</comment>
<protein>
    <submittedName>
        <fullName evidence="7">RNA polymerase subunit sigma</fullName>
    </submittedName>
</protein>
<dbReference type="GO" id="GO:0016987">
    <property type="term" value="F:sigma factor activity"/>
    <property type="evidence" value="ECO:0007669"/>
    <property type="project" value="UniProtKB-KW"/>
</dbReference>
<dbReference type="InterPro" id="IPR007627">
    <property type="entry name" value="RNA_pol_sigma70_r2"/>
</dbReference>
<keyword evidence="4" id="KW-0804">Transcription</keyword>
<evidence type="ECO:0000313" key="8">
    <source>
        <dbReference type="Proteomes" id="UP000229612"/>
    </source>
</evidence>
<name>A0A2H0UHY7_9BACT</name>
<evidence type="ECO:0000313" key="7">
    <source>
        <dbReference type="EMBL" id="PIR86012.1"/>
    </source>
</evidence>
<proteinExistence type="inferred from homology"/>